<dbReference type="FunFam" id="3.30.63.20:FF:000001">
    <property type="entry name" value="40S ribosomal protein S25"/>
    <property type="match status" value="1"/>
</dbReference>
<dbReference type="PANTHER" id="PTHR12850">
    <property type="entry name" value="40S RIBOSOMAL PROTEIN S25"/>
    <property type="match status" value="1"/>
</dbReference>
<evidence type="ECO:0000256" key="3">
    <source>
        <dbReference type="ARBA" id="ARBA00023274"/>
    </source>
</evidence>
<feature type="transmembrane region" description="Helical" evidence="5">
    <location>
        <begin position="104"/>
        <end position="122"/>
    </location>
</feature>
<evidence type="ECO:0000256" key="4">
    <source>
        <dbReference type="SAM" id="MobiDB-lite"/>
    </source>
</evidence>
<keyword evidence="5" id="KW-0472">Membrane</keyword>
<accession>A0A0M8MIZ4</accession>
<dbReference type="RefSeq" id="XP_017991038.1">
    <property type="nucleotide sequence ID" value="XM_018134767.1"/>
</dbReference>
<evidence type="ECO:0000313" key="7">
    <source>
        <dbReference type="Proteomes" id="UP000037751"/>
    </source>
</evidence>
<dbReference type="GeneID" id="28726642"/>
<dbReference type="AlphaFoldDB" id="A0A0M8MIZ4"/>
<dbReference type="GO" id="GO:0005840">
    <property type="term" value="C:ribosome"/>
    <property type="evidence" value="ECO:0007669"/>
    <property type="project" value="UniProtKB-KW"/>
</dbReference>
<protein>
    <submittedName>
        <fullName evidence="6">Ribosomal protein s25</fullName>
    </submittedName>
</protein>
<keyword evidence="3" id="KW-0687">Ribonucleoprotein</keyword>
<comment type="caution">
    <text evidence="6">The sequence shown here is derived from an EMBL/GenBank/DDBJ whole genome shotgun (WGS) entry which is preliminary data.</text>
</comment>
<dbReference type="Gene3D" id="3.30.63.20">
    <property type="match status" value="1"/>
</dbReference>
<proteinExistence type="inferred from homology"/>
<feature type="transmembrane region" description="Helical" evidence="5">
    <location>
        <begin position="164"/>
        <end position="181"/>
    </location>
</feature>
<dbReference type="Proteomes" id="UP000037751">
    <property type="component" value="Unassembled WGS sequence"/>
</dbReference>
<dbReference type="GO" id="GO:1990904">
    <property type="term" value="C:ribonucleoprotein complex"/>
    <property type="evidence" value="ECO:0007669"/>
    <property type="project" value="UniProtKB-KW"/>
</dbReference>
<evidence type="ECO:0000256" key="1">
    <source>
        <dbReference type="ARBA" id="ARBA00009106"/>
    </source>
</evidence>
<keyword evidence="2 6" id="KW-0689">Ribosomal protein</keyword>
<comment type="similarity">
    <text evidence="1">Belongs to the eukaryotic ribosomal protein eS25 family.</text>
</comment>
<keyword evidence="5" id="KW-0812">Transmembrane</keyword>
<sequence length="284" mass="32605">MAILEEIQDDDKELLSQITGLKDSEIRTIRPSEAIRRSIRSKGVSTSRGTQPGDGDTPEEWDLNNEEYDSDEEIDDRMDTNAQDLYVQLEDDRLSSTMEAGFDLVAWFLPFAFMFEMLNLLVQKQYNQDTTFMGEVKTLIARLPPLILLIWWNLHEKRRKLTQLVMLVVGTFSGCYLAYLVNKMPPKKSAIAAAATKQGKKKKWSKGKVKDKAQNAVYLDKALYERVIKEVPTFKMITPSILIDRLKINGSVARLAIRHFEREGQIKRLIHHHGQLVYTRTGSD</sequence>
<gene>
    <name evidence="6" type="ORF">Malapachy_0237</name>
</gene>
<dbReference type="InterPro" id="IPR004977">
    <property type="entry name" value="Ribosomal_eS25"/>
</dbReference>
<feature type="region of interest" description="Disordered" evidence="4">
    <location>
        <begin position="32"/>
        <end position="63"/>
    </location>
</feature>
<name>A0A0M8MIZ4_9BASI</name>
<organism evidence="6 7">
    <name type="scientific">Malassezia pachydermatis</name>
    <dbReference type="NCBI Taxonomy" id="77020"/>
    <lineage>
        <taxon>Eukaryota</taxon>
        <taxon>Fungi</taxon>
        <taxon>Dikarya</taxon>
        <taxon>Basidiomycota</taxon>
        <taxon>Ustilaginomycotina</taxon>
        <taxon>Malasseziomycetes</taxon>
        <taxon>Malasseziales</taxon>
        <taxon>Malasseziaceae</taxon>
        <taxon>Malassezia</taxon>
    </lineage>
</organism>
<dbReference type="OrthoDB" id="10263513at2759"/>
<dbReference type="EMBL" id="LGAV01000006">
    <property type="protein sequence ID" value="KOS13406.1"/>
    <property type="molecule type" value="Genomic_DNA"/>
</dbReference>
<reference evidence="6 7" key="1">
    <citation type="submission" date="2015-07" db="EMBL/GenBank/DDBJ databases">
        <title>Draft Genome Sequence of Malassezia furfur CBS1878 and Malassezia pachydermatis CBS1879.</title>
        <authorList>
            <person name="Triana S."/>
            <person name="Ohm R."/>
            <person name="Gonzalez A."/>
            <person name="DeCock H."/>
            <person name="Restrepo S."/>
            <person name="Celis A."/>
        </authorList>
    </citation>
    <scope>NUCLEOTIDE SEQUENCE [LARGE SCALE GENOMIC DNA]</scope>
    <source>
        <strain evidence="6 7">CBS 1879</strain>
    </source>
</reference>
<evidence type="ECO:0000256" key="2">
    <source>
        <dbReference type="ARBA" id="ARBA00022980"/>
    </source>
</evidence>
<dbReference type="STRING" id="77020.A0A0M8MIZ4"/>
<keyword evidence="5" id="KW-1133">Transmembrane helix</keyword>
<dbReference type="VEuPathDB" id="FungiDB:Malapachy_0237"/>
<keyword evidence="7" id="KW-1185">Reference proteome</keyword>
<evidence type="ECO:0000313" key="6">
    <source>
        <dbReference type="EMBL" id="KOS13406.1"/>
    </source>
</evidence>
<evidence type="ECO:0000256" key="5">
    <source>
        <dbReference type="SAM" id="Phobius"/>
    </source>
</evidence>
<dbReference type="Pfam" id="PF03297">
    <property type="entry name" value="Ribosomal_S25"/>
    <property type="match status" value="1"/>
</dbReference>